<evidence type="ECO:0000259" key="5">
    <source>
        <dbReference type="PROSITE" id="PS50865"/>
    </source>
</evidence>
<reference evidence="6" key="1">
    <citation type="submission" date="2023-03" db="EMBL/GenBank/DDBJ databases">
        <title>Massive genome expansion in bonnet fungi (Mycena s.s.) driven by repeated elements and novel gene families across ecological guilds.</title>
        <authorList>
            <consortium name="Lawrence Berkeley National Laboratory"/>
            <person name="Harder C.B."/>
            <person name="Miyauchi S."/>
            <person name="Viragh M."/>
            <person name="Kuo A."/>
            <person name="Thoen E."/>
            <person name="Andreopoulos B."/>
            <person name="Lu D."/>
            <person name="Skrede I."/>
            <person name="Drula E."/>
            <person name="Henrissat B."/>
            <person name="Morin E."/>
            <person name="Kohler A."/>
            <person name="Barry K."/>
            <person name="LaButti K."/>
            <person name="Morin E."/>
            <person name="Salamov A."/>
            <person name="Lipzen A."/>
            <person name="Mereny Z."/>
            <person name="Hegedus B."/>
            <person name="Baldrian P."/>
            <person name="Stursova M."/>
            <person name="Weitz H."/>
            <person name="Taylor A."/>
            <person name="Grigoriev I.V."/>
            <person name="Nagy L.G."/>
            <person name="Martin F."/>
            <person name="Kauserud H."/>
        </authorList>
    </citation>
    <scope>NUCLEOTIDE SEQUENCE</scope>
    <source>
        <strain evidence="6">CBHHK188m</strain>
    </source>
</reference>
<dbReference type="Gene3D" id="6.10.140.2220">
    <property type="match status" value="1"/>
</dbReference>
<evidence type="ECO:0000256" key="1">
    <source>
        <dbReference type="ARBA" id="ARBA00022723"/>
    </source>
</evidence>
<dbReference type="Pfam" id="PF01753">
    <property type="entry name" value="zf-MYND"/>
    <property type="match status" value="1"/>
</dbReference>
<keyword evidence="7" id="KW-1185">Reference proteome</keyword>
<evidence type="ECO:0000256" key="2">
    <source>
        <dbReference type="ARBA" id="ARBA00022771"/>
    </source>
</evidence>
<organism evidence="6 7">
    <name type="scientific">Mycena maculata</name>
    <dbReference type="NCBI Taxonomy" id="230809"/>
    <lineage>
        <taxon>Eukaryota</taxon>
        <taxon>Fungi</taxon>
        <taxon>Dikarya</taxon>
        <taxon>Basidiomycota</taxon>
        <taxon>Agaricomycotina</taxon>
        <taxon>Agaricomycetes</taxon>
        <taxon>Agaricomycetidae</taxon>
        <taxon>Agaricales</taxon>
        <taxon>Marasmiineae</taxon>
        <taxon>Mycenaceae</taxon>
        <taxon>Mycena</taxon>
    </lineage>
</organism>
<dbReference type="Proteomes" id="UP001215280">
    <property type="component" value="Unassembled WGS sequence"/>
</dbReference>
<sequence length="154" mass="16890">MVCGNCSKASGAQKCARCKMMTYCNRECQFAHWPAHKIRCKSIPLSPQNLQLQFTVGRGGAPVTFEEDMPAAFPAPDAPRELTSRWVSQLVDTREEAVLARHPDAVCLYCYKPAIKLQTTLSAILTSSPPMVTIDGGIQDPAFPGNRSDVYTVN</sequence>
<dbReference type="SUPFAM" id="SSF144232">
    <property type="entry name" value="HIT/MYND zinc finger-like"/>
    <property type="match status" value="1"/>
</dbReference>
<keyword evidence="2 4" id="KW-0863">Zinc-finger</keyword>
<dbReference type="PROSITE" id="PS50865">
    <property type="entry name" value="ZF_MYND_2"/>
    <property type="match status" value="1"/>
</dbReference>
<evidence type="ECO:0000313" key="6">
    <source>
        <dbReference type="EMBL" id="KAJ7735524.1"/>
    </source>
</evidence>
<dbReference type="GO" id="GO:0008270">
    <property type="term" value="F:zinc ion binding"/>
    <property type="evidence" value="ECO:0007669"/>
    <property type="project" value="UniProtKB-KW"/>
</dbReference>
<feature type="domain" description="MYND-type" evidence="5">
    <location>
        <begin position="3"/>
        <end position="40"/>
    </location>
</feature>
<evidence type="ECO:0000313" key="7">
    <source>
        <dbReference type="Proteomes" id="UP001215280"/>
    </source>
</evidence>
<evidence type="ECO:0000256" key="3">
    <source>
        <dbReference type="ARBA" id="ARBA00022833"/>
    </source>
</evidence>
<proteinExistence type="predicted"/>
<keyword evidence="3" id="KW-0862">Zinc</keyword>
<dbReference type="AlphaFoldDB" id="A0AAD7MWP5"/>
<accession>A0AAD7MWP5</accession>
<dbReference type="EMBL" id="JARJLG010000154">
    <property type="protein sequence ID" value="KAJ7735524.1"/>
    <property type="molecule type" value="Genomic_DNA"/>
</dbReference>
<name>A0AAD7MWP5_9AGAR</name>
<dbReference type="InterPro" id="IPR002893">
    <property type="entry name" value="Znf_MYND"/>
</dbReference>
<protein>
    <recommendedName>
        <fullName evidence="5">MYND-type domain-containing protein</fullName>
    </recommendedName>
</protein>
<gene>
    <name evidence="6" type="ORF">DFH07DRAFT_967143</name>
</gene>
<dbReference type="PROSITE" id="PS01360">
    <property type="entry name" value="ZF_MYND_1"/>
    <property type="match status" value="1"/>
</dbReference>
<evidence type="ECO:0000256" key="4">
    <source>
        <dbReference type="PROSITE-ProRule" id="PRU00134"/>
    </source>
</evidence>
<keyword evidence="1" id="KW-0479">Metal-binding</keyword>
<comment type="caution">
    <text evidence="6">The sequence shown here is derived from an EMBL/GenBank/DDBJ whole genome shotgun (WGS) entry which is preliminary data.</text>
</comment>